<evidence type="ECO:0000313" key="2">
    <source>
        <dbReference type="Proteomes" id="UP000469949"/>
    </source>
</evidence>
<name>A0A833J2H2_9HYPH</name>
<dbReference type="RefSeq" id="WP_152278853.1">
    <property type="nucleotide sequence ID" value="NZ_WEKV01000020.1"/>
</dbReference>
<dbReference type="EMBL" id="WEKV01000020">
    <property type="protein sequence ID" value="KAB7782432.1"/>
    <property type="molecule type" value="Genomic_DNA"/>
</dbReference>
<reference evidence="1 2" key="1">
    <citation type="submission" date="2019-10" db="EMBL/GenBank/DDBJ databases">
        <title>Draft Genome Sequence of the Caffeine Degrading Methylotroph Methylorubrum populi PINKEL.</title>
        <authorList>
            <person name="Dawson S.C."/>
            <person name="Zhang X."/>
            <person name="Wright M.E."/>
            <person name="Sharma G."/>
            <person name="Langner J.T."/>
            <person name="Ditty J.L."/>
            <person name="Subuyuj G.A."/>
        </authorList>
    </citation>
    <scope>NUCLEOTIDE SEQUENCE [LARGE SCALE GENOMIC DNA]</scope>
    <source>
        <strain evidence="1 2">Pinkel</strain>
    </source>
</reference>
<dbReference type="AlphaFoldDB" id="A0A833J2H2"/>
<evidence type="ECO:0000313" key="1">
    <source>
        <dbReference type="EMBL" id="KAB7782432.1"/>
    </source>
</evidence>
<dbReference type="Proteomes" id="UP000469949">
    <property type="component" value="Unassembled WGS sequence"/>
</dbReference>
<proteinExistence type="predicted"/>
<sequence length="80" mass="8040">MSTLLDLDTLIANKIADARDQPAGLQDLVACLVAGIGLAVAVSADGSARAANDLCEAASINIFEMAASQAPLVAMARGRA</sequence>
<protein>
    <submittedName>
        <fullName evidence="1">Uncharacterized protein</fullName>
    </submittedName>
</protein>
<organism evidence="1 2">
    <name type="scientific">Methylorubrum populi</name>
    <dbReference type="NCBI Taxonomy" id="223967"/>
    <lineage>
        <taxon>Bacteria</taxon>
        <taxon>Pseudomonadati</taxon>
        <taxon>Pseudomonadota</taxon>
        <taxon>Alphaproteobacteria</taxon>
        <taxon>Hyphomicrobiales</taxon>
        <taxon>Methylobacteriaceae</taxon>
        <taxon>Methylorubrum</taxon>
    </lineage>
</organism>
<accession>A0A833J2H2</accession>
<gene>
    <name evidence="1" type="ORF">F8B43_5187</name>
</gene>
<comment type="caution">
    <text evidence="1">The sequence shown here is derived from an EMBL/GenBank/DDBJ whole genome shotgun (WGS) entry which is preliminary data.</text>
</comment>